<name>A0A0C3FEX8_PILCF</name>
<dbReference type="InterPro" id="IPR045341">
    <property type="entry name" value="DUF6532"/>
</dbReference>
<protein>
    <recommendedName>
        <fullName evidence="1">DUF6532 domain-containing protein</fullName>
    </recommendedName>
</protein>
<reference evidence="2 3" key="1">
    <citation type="submission" date="2014-04" db="EMBL/GenBank/DDBJ databases">
        <authorList>
            <consortium name="DOE Joint Genome Institute"/>
            <person name="Kuo A."/>
            <person name="Tarkka M."/>
            <person name="Buscot F."/>
            <person name="Kohler A."/>
            <person name="Nagy L.G."/>
            <person name="Floudas D."/>
            <person name="Copeland A."/>
            <person name="Barry K.W."/>
            <person name="Cichocki N."/>
            <person name="Veneault-Fourrey C."/>
            <person name="LaButti K."/>
            <person name="Lindquist E.A."/>
            <person name="Lipzen A."/>
            <person name="Lundell T."/>
            <person name="Morin E."/>
            <person name="Murat C."/>
            <person name="Sun H."/>
            <person name="Tunlid A."/>
            <person name="Henrissat B."/>
            <person name="Grigoriev I.V."/>
            <person name="Hibbett D.S."/>
            <person name="Martin F."/>
            <person name="Nordberg H.P."/>
            <person name="Cantor M.N."/>
            <person name="Hua S.X."/>
        </authorList>
    </citation>
    <scope>NUCLEOTIDE SEQUENCE [LARGE SCALE GENOMIC DNA]</scope>
    <source>
        <strain evidence="2 3">F 1598</strain>
    </source>
</reference>
<dbReference type="InParanoid" id="A0A0C3FEX8"/>
<dbReference type="OrthoDB" id="2640833at2759"/>
<proteinExistence type="predicted"/>
<gene>
    <name evidence="2" type="ORF">PILCRDRAFT_90534</name>
</gene>
<organism evidence="2 3">
    <name type="scientific">Piloderma croceum (strain F 1598)</name>
    <dbReference type="NCBI Taxonomy" id="765440"/>
    <lineage>
        <taxon>Eukaryota</taxon>
        <taxon>Fungi</taxon>
        <taxon>Dikarya</taxon>
        <taxon>Basidiomycota</taxon>
        <taxon>Agaricomycotina</taxon>
        <taxon>Agaricomycetes</taxon>
        <taxon>Agaricomycetidae</taxon>
        <taxon>Atheliales</taxon>
        <taxon>Atheliaceae</taxon>
        <taxon>Piloderma</taxon>
    </lineage>
</organism>
<dbReference type="EMBL" id="KN833015">
    <property type="protein sequence ID" value="KIM78574.1"/>
    <property type="molecule type" value="Genomic_DNA"/>
</dbReference>
<sequence length="185" mass="21112">MKVNFPERREHLGGVAHCPVWAVGRHLTEGSKIKDCYCPEYKEMLILLYKEGSAFHDALKIKAQQVVADKYDLEPDWIGGFGQAEFYGYVSRRAQEYIKSFSFLHYGEDDQGRKNYFNHPALEALCIDFYYSSADSLGVLFPEEFRDSLPHKLLALAAAAKREICGLVPFLSNQPTRICVISCYI</sequence>
<feature type="domain" description="DUF6532" evidence="1">
    <location>
        <begin position="5"/>
        <end position="160"/>
    </location>
</feature>
<dbReference type="Proteomes" id="UP000054166">
    <property type="component" value="Unassembled WGS sequence"/>
</dbReference>
<accession>A0A0C3FEX8</accession>
<evidence type="ECO:0000259" key="1">
    <source>
        <dbReference type="Pfam" id="PF20149"/>
    </source>
</evidence>
<dbReference type="Pfam" id="PF20149">
    <property type="entry name" value="DUF6532"/>
    <property type="match status" value="1"/>
</dbReference>
<reference evidence="3" key="2">
    <citation type="submission" date="2015-01" db="EMBL/GenBank/DDBJ databases">
        <title>Evolutionary Origins and Diversification of the Mycorrhizal Mutualists.</title>
        <authorList>
            <consortium name="DOE Joint Genome Institute"/>
            <consortium name="Mycorrhizal Genomics Consortium"/>
            <person name="Kohler A."/>
            <person name="Kuo A."/>
            <person name="Nagy L.G."/>
            <person name="Floudas D."/>
            <person name="Copeland A."/>
            <person name="Barry K.W."/>
            <person name="Cichocki N."/>
            <person name="Veneault-Fourrey C."/>
            <person name="LaButti K."/>
            <person name="Lindquist E.A."/>
            <person name="Lipzen A."/>
            <person name="Lundell T."/>
            <person name="Morin E."/>
            <person name="Murat C."/>
            <person name="Riley R."/>
            <person name="Ohm R."/>
            <person name="Sun H."/>
            <person name="Tunlid A."/>
            <person name="Henrissat B."/>
            <person name="Grigoriev I.V."/>
            <person name="Hibbett D.S."/>
            <person name="Martin F."/>
        </authorList>
    </citation>
    <scope>NUCLEOTIDE SEQUENCE [LARGE SCALE GENOMIC DNA]</scope>
    <source>
        <strain evidence="3">F 1598</strain>
    </source>
</reference>
<keyword evidence="3" id="KW-1185">Reference proteome</keyword>
<dbReference type="AlphaFoldDB" id="A0A0C3FEX8"/>
<dbReference type="HOGENOM" id="CLU_1461857_0_0_1"/>
<dbReference type="STRING" id="765440.A0A0C3FEX8"/>
<evidence type="ECO:0000313" key="3">
    <source>
        <dbReference type="Proteomes" id="UP000054166"/>
    </source>
</evidence>
<evidence type="ECO:0000313" key="2">
    <source>
        <dbReference type="EMBL" id="KIM78574.1"/>
    </source>
</evidence>